<gene>
    <name evidence="1" type="ORF">RchiOBHm_Chr2g0085861</name>
</gene>
<proteinExistence type="predicted"/>
<dbReference type="Proteomes" id="UP000238479">
    <property type="component" value="Chromosome 2"/>
</dbReference>
<dbReference type="Gramene" id="PRQ46139">
    <property type="protein sequence ID" value="PRQ46139"/>
    <property type="gene ID" value="RchiOBHm_Chr2g0085861"/>
</dbReference>
<sequence>MSTSSSVHHQTTRSTHIPFLHLASFGPILEPTLLLSYTFSLSWFQLQVYLCQLLEPRLHFPFSLGLLWRYQDQ</sequence>
<name>A0A2P6RI82_ROSCH</name>
<reference evidence="1 2" key="1">
    <citation type="journal article" date="2018" name="Nat. Genet.">
        <title>The Rosa genome provides new insights in the design of modern roses.</title>
        <authorList>
            <person name="Bendahmane M."/>
        </authorList>
    </citation>
    <scope>NUCLEOTIDE SEQUENCE [LARGE SCALE GENOMIC DNA]</scope>
    <source>
        <strain evidence="2">cv. Old Blush</strain>
    </source>
</reference>
<organism evidence="1 2">
    <name type="scientific">Rosa chinensis</name>
    <name type="common">China rose</name>
    <dbReference type="NCBI Taxonomy" id="74649"/>
    <lineage>
        <taxon>Eukaryota</taxon>
        <taxon>Viridiplantae</taxon>
        <taxon>Streptophyta</taxon>
        <taxon>Embryophyta</taxon>
        <taxon>Tracheophyta</taxon>
        <taxon>Spermatophyta</taxon>
        <taxon>Magnoliopsida</taxon>
        <taxon>eudicotyledons</taxon>
        <taxon>Gunneridae</taxon>
        <taxon>Pentapetalae</taxon>
        <taxon>rosids</taxon>
        <taxon>fabids</taxon>
        <taxon>Rosales</taxon>
        <taxon>Rosaceae</taxon>
        <taxon>Rosoideae</taxon>
        <taxon>Rosoideae incertae sedis</taxon>
        <taxon>Rosa</taxon>
    </lineage>
</organism>
<evidence type="ECO:0000313" key="2">
    <source>
        <dbReference type="Proteomes" id="UP000238479"/>
    </source>
</evidence>
<dbReference type="EMBL" id="PDCK01000040">
    <property type="protein sequence ID" value="PRQ46139.1"/>
    <property type="molecule type" value="Genomic_DNA"/>
</dbReference>
<dbReference type="AlphaFoldDB" id="A0A2P6RI82"/>
<accession>A0A2P6RI82</accession>
<keyword evidence="2" id="KW-1185">Reference proteome</keyword>
<evidence type="ECO:0000313" key="1">
    <source>
        <dbReference type="EMBL" id="PRQ46139.1"/>
    </source>
</evidence>
<protein>
    <submittedName>
        <fullName evidence="1">Uncharacterized protein</fullName>
    </submittedName>
</protein>
<comment type="caution">
    <text evidence="1">The sequence shown here is derived from an EMBL/GenBank/DDBJ whole genome shotgun (WGS) entry which is preliminary data.</text>
</comment>